<feature type="compositionally biased region" description="Polar residues" evidence="2">
    <location>
        <begin position="150"/>
        <end position="183"/>
    </location>
</feature>
<organism evidence="3 4">
    <name type="scientific">Phytophthora oleae</name>
    <dbReference type="NCBI Taxonomy" id="2107226"/>
    <lineage>
        <taxon>Eukaryota</taxon>
        <taxon>Sar</taxon>
        <taxon>Stramenopiles</taxon>
        <taxon>Oomycota</taxon>
        <taxon>Peronosporomycetes</taxon>
        <taxon>Peronosporales</taxon>
        <taxon>Peronosporaceae</taxon>
        <taxon>Phytophthora</taxon>
    </lineage>
</organism>
<name>A0ABD3FC70_9STRA</name>
<feature type="region of interest" description="Disordered" evidence="2">
    <location>
        <begin position="50"/>
        <end position="73"/>
    </location>
</feature>
<reference evidence="3 4" key="1">
    <citation type="submission" date="2024-09" db="EMBL/GenBank/DDBJ databases">
        <title>Genome sequencing and assembly of Phytophthora oleae, isolate VK10A, causative agent of rot of olive drupes.</title>
        <authorList>
            <person name="Conti Taguali S."/>
            <person name="Riolo M."/>
            <person name="La Spada F."/>
            <person name="Cacciola S.O."/>
            <person name="Dionisio G."/>
        </authorList>
    </citation>
    <scope>NUCLEOTIDE SEQUENCE [LARGE SCALE GENOMIC DNA]</scope>
    <source>
        <strain evidence="3 4">VK10A</strain>
    </source>
</reference>
<feature type="coiled-coil region" evidence="1">
    <location>
        <begin position="264"/>
        <end position="311"/>
    </location>
</feature>
<evidence type="ECO:0000256" key="2">
    <source>
        <dbReference type="SAM" id="MobiDB-lite"/>
    </source>
</evidence>
<proteinExistence type="predicted"/>
<sequence>MAKGVWMSNEERERIVQMRENGKAVKDIAKQTQRSTNYIYRILRKAGVEAPAKKKQNTATVSDAPVSSTSNERRDQLLEELSDSNNALLCAVENMEVSAYEPIPMPRSVSNTEQAERPEAVNASVVFSGEAGDNSNVAKSHSSDEFWLETDNTPSISRSTTQASSKRAKALNSQAPIQSTSQQDTSVLVSLQLPRPQNATTTAVKASPEGLGGLLRQVQDEIRRLENLPQSDIYDAQLLQMLVKFHAEMLLVQLQKTLFAGESRKRIREENAEEKETNRLLREKLAKEIALLNVQADREKLELEREQIRHNAASMICRKTLLEANASPMDVDQLFPRQ</sequence>
<evidence type="ECO:0000313" key="3">
    <source>
        <dbReference type="EMBL" id="KAL3663085.1"/>
    </source>
</evidence>
<dbReference type="AlphaFoldDB" id="A0ABD3FC70"/>
<accession>A0ABD3FC70</accession>
<dbReference type="Proteomes" id="UP001632037">
    <property type="component" value="Unassembled WGS sequence"/>
</dbReference>
<evidence type="ECO:0000313" key="4">
    <source>
        <dbReference type="Proteomes" id="UP001632037"/>
    </source>
</evidence>
<dbReference type="Gene3D" id="1.10.10.60">
    <property type="entry name" value="Homeodomain-like"/>
    <property type="match status" value="1"/>
</dbReference>
<dbReference type="SUPFAM" id="SSF46689">
    <property type="entry name" value="Homeodomain-like"/>
    <property type="match status" value="1"/>
</dbReference>
<keyword evidence="1" id="KW-0175">Coiled coil</keyword>
<keyword evidence="4" id="KW-1185">Reference proteome</keyword>
<gene>
    <name evidence="3" type="ORF">V7S43_012025</name>
</gene>
<protein>
    <submittedName>
        <fullName evidence="3">Uncharacterized protein</fullName>
    </submittedName>
</protein>
<comment type="caution">
    <text evidence="3">The sequence shown here is derived from an EMBL/GenBank/DDBJ whole genome shotgun (WGS) entry which is preliminary data.</text>
</comment>
<dbReference type="EMBL" id="JBIMZQ010000029">
    <property type="protein sequence ID" value="KAL3663085.1"/>
    <property type="molecule type" value="Genomic_DNA"/>
</dbReference>
<dbReference type="InterPro" id="IPR009057">
    <property type="entry name" value="Homeodomain-like_sf"/>
</dbReference>
<evidence type="ECO:0000256" key="1">
    <source>
        <dbReference type="SAM" id="Coils"/>
    </source>
</evidence>
<feature type="region of interest" description="Disordered" evidence="2">
    <location>
        <begin position="130"/>
        <end position="183"/>
    </location>
</feature>
<feature type="compositionally biased region" description="Polar residues" evidence="2">
    <location>
        <begin position="57"/>
        <end position="70"/>
    </location>
</feature>